<dbReference type="SUPFAM" id="SSF52058">
    <property type="entry name" value="L domain-like"/>
    <property type="match status" value="2"/>
</dbReference>
<evidence type="ECO:0000313" key="3">
    <source>
        <dbReference type="Proteomes" id="UP000824108"/>
    </source>
</evidence>
<gene>
    <name evidence="2" type="ORF">H9807_10500</name>
</gene>
<dbReference type="PANTHER" id="PTHR46433">
    <property type="entry name" value="ANK_REP_REGION DOMAIN-CONTAINING PROTEIN-RELATED"/>
    <property type="match status" value="1"/>
</dbReference>
<evidence type="ECO:0000256" key="1">
    <source>
        <dbReference type="SAM" id="SignalP"/>
    </source>
</evidence>
<proteinExistence type="predicted"/>
<sequence>MTRTRIFIFSLIGIWMCLAGCSEDKLPGDLEENYNGSYSFTAQIENMEAVTTKVVVNENGSIQWNTDESVGVYGERTENAKFSIDENTTPSAVGSFAGTLTQPDTSPRWAYYPYQANATTDDSRKSLTLQLPDTYNYTGDTYLPMLGRSTGERQMLFKHLTGILRITLRNIPAEADAFVLRSVGENALPLTGTANVTDVDAKEAVLNITAEAGYEVIYHFGTLVPGEDTRIFFIPLPVGDYPELEISARQKDGTELFTRSLGAKSIRRAQILNVPVMDFDTGEAYILQENTIEITDDMESFITLSSIDQETGVCTLSYTQAPDEGMPQVGDILLKPGISTRFPKGFLGKVTSIKEEKGGYTVTTGPACLNDAFVELVVDEEVDLYPEYMKPETRAMIDWDGTFANFSIAMDFSQGSGIFAKGTTTFGIKYHVIIDLKKQYWSYTYKNQIGIEGTIGIKGELSGDIHKQELNPGIPLGVVAIGPIPMTPRLVPYLVLRPKGTFNMSCTLGFKHGIESSIIYSEGVWEEKQEPISPNSKSPWDITQSDYSMEGAIFTGLSAELNVAPFQLNDFFTVGIEAQVGPELSLKLDMAKLMTAIDKEELLSSVSGTNKFILNGSFVADVNILDFKENVSLTFLDVTFGEATLKVIPDVQQLEAKVEEQSEEKAKAEVKTTLSQQLLTKQTTVKMALEDEEGKVVKESQPTKYVGEPETNEIPTQSLNEEFTNLDKDRKFTSYPTVESPLLGNEKVELKSKSVTFSTAGGTLREQLIRMYNNTGGPNWKHNDNWCTEKPLTEWYGISQDRQGKYRILLSDNNLNGAVQLNDTTIMEIRMEGNQVTHMNLNGCTSLTYLQLWDNPLEALYVSGCGQLNEFYNACEMLQTLDISESGIPFESEYSYKYKKLRNLYARNRTDIEALNLLNEMDTLDLSGCINLSSIGSGYDYYGVKKYLNLSNCFKLPIYLTTNETLEYLNLSGCACEELGFVVVPPTVKELYVKDCTALREMYIGDPQMSPYVINHNIVSLDLSGCKNLNVLYLNTPNLQSINWEGCTQLEELRIYGDNNMLPAIDFTSFAKSLKHLSIDSDEMRSLNLSSCTELRSLSCYLPKMNSIDISACSKLESLQLGSPVKEINLNANRSLKYLRVAGTSISELVLSPCKQSLEELILTENPNLSTIDVQGCDKLVKLTTYGDGNNFTGKWDISGLASLESVNISWENTMEEVNLSDCPNLSEVGIRGETETLQINNCLKLPEEQVKALIDHSKIKNIYACNLTQIKNLIDVKHAAYYKEYVNLSGCSSLQTLDISGGDKLKTLILNGCNELRELNCAGTQLTTLDVSTCTKLSVLRCGNNQSLTSLILMAGPRPFFDVLSCNDTRITQIIPDWFPGPNEEIGNSSTGELRWSYHPRYFYTGNPETDDLEDIMTIDSGYGWYYPDEPGCKYHRKK</sequence>
<protein>
    <submittedName>
        <fullName evidence="2">Uncharacterized protein</fullName>
    </submittedName>
</protein>
<evidence type="ECO:0000313" key="2">
    <source>
        <dbReference type="EMBL" id="HIZ92526.1"/>
    </source>
</evidence>
<reference evidence="2" key="2">
    <citation type="submission" date="2021-04" db="EMBL/GenBank/DDBJ databases">
        <authorList>
            <person name="Gilroy R."/>
        </authorList>
    </citation>
    <scope>NUCLEOTIDE SEQUENCE</scope>
    <source>
        <strain evidence="2">CHK118-2852</strain>
    </source>
</reference>
<organism evidence="2 3">
    <name type="scientific">Candidatus Bacteroides merdavium</name>
    <dbReference type="NCBI Taxonomy" id="2838472"/>
    <lineage>
        <taxon>Bacteria</taxon>
        <taxon>Pseudomonadati</taxon>
        <taxon>Bacteroidota</taxon>
        <taxon>Bacteroidia</taxon>
        <taxon>Bacteroidales</taxon>
        <taxon>Bacteroidaceae</taxon>
        <taxon>Bacteroides</taxon>
    </lineage>
</organism>
<name>A0A9D2KEQ1_9BACE</name>
<dbReference type="Gene3D" id="3.80.10.10">
    <property type="entry name" value="Ribonuclease Inhibitor"/>
    <property type="match status" value="3"/>
</dbReference>
<dbReference type="EMBL" id="DXAV01000086">
    <property type="protein sequence ID" value="HIZ92526.1"/>
    <property type="molecule type" value="Genomic_DNA"/>
</dbReference>
<feature type="signal peptide" evidence="1">
    <location>
        <begin position="1"/>
        <end position="19"/>
    </location>
</feature>
<accession>A0A9D2KEQ1</accession>
<feature type="chain" id="PRO_5039721525" evidence="1">
    <location>
        <begin position="20"/>
        <end position="1440"/>
    </location>
</feature>
<dbReference type="Proteomes" id="UP000824108">
    <property type="component" value="Unassembled WGS sequence"/>
</dbReference>
<comment type="caution">
    <text evidence="2">The sequence shown here is derived from an EMBL/GenBank/DDBJ whole genome shotgun (WGS) entry which is preliminary data.</text>
</comment>
<reference evidence="2" key="1">
    <citation type="journal article" date="2021" name="PeerJ">
        <title>Extensive microbial diversity within the chicken gut microbiome revealed by metagenomics and culture.</title>
        <authorList>
            <person name="Gilroy R."/>
            <person name="Ravi A."/>
            <person name="Getino M."/>
            <person name="Pursley I."/>
            <person name="Horton D.L."/>
            <person name="Alikhan N.F."/>
            <person name="Baker D."/>
            <person name="Gharbi K."/>
            <person name="Hall N."/>
            <person name="Watson M."/>
            <person name="Adriaenssens E.M."/>
            <person name="Foster-Nyarko E."/>
            <person name="Jarju S."/>
            <person name="Secka A."/>
            <person name="Antonio M."/>
            <person name="Oren A."/>
            <person name="Chaudhuri R.R."/>
            <person name="La Ragione R."/>
            <person name="Hildebrand F."/>
            <person name="Pallen M.J."/>
        </authorList>
    </citation>
    <scope>NUCLEOTIDE SEQUENCE</scope>
    <source>
        <strain evidence="2">CHK118-2852</strain>
    </source>
</reference>
<dbReference type="InterPro" id="IPR032675">
    <property type="entry name" value="LRR_dom_sf"/>
</dbReference>
<keyword evidence="1" id="KW-0732">Signal</keyword>
<dbReference type="CDD" id="cd13120">
    <property type="entry name" value="BF2867_like_N"/>
    <property type="match status" value="1"/>
</dbReference>